<dbReference type="STRING" id="1093900.A0A507B089"/>
<comment type="similarity">
    <text evidence="1">Belongs to the paxM FAD-dependent monooxygenase family.</text>
</comment>
<dbReference type="GO" id="GO:0044550">
    <property type="term" value="P:secondary metabolite biosynthetic process"/>
    <property type="evidence" value="ECO:0007669"/>
    <property type="project" value="TreeGrafter"/>
</dbReference>
<evidence type="ECO:0000256" key="1">
    <source>
        <dbReference type="ARBA" id="ARBA00007992"/>
    </source>
</evidence>
<proteinExistence type="inferred from homology"/>
<dbReference type="Proteomes" id="UP000319257">
    <property type="component" value="Unassembled WGS sequence"/>
</dbReference>
<dbReference type="EMBL" id="SKBQ01000058">
    <property type="protein sequence ID" value="TPX10398.1"/>
    <property type="molecule type" value="Genomic_DNA"/>
</dbReference>
<dbReference type="GeneID" id="41976064"/>
<dbReference type="PANTHER" id="PTHR46720">
    <property type="entry name" value="HYDROXYLASE, PUTATIVE (AFU_ORTHOLOGUE AFUA_3G01460)-RELATED"/>
    <property type="match status" value="1"/>
</dbReference>
<dbReference type="Pfam" id="PF01494">
    <property type="entry name" value="FAD_binding_3"/>
    <property type="match status" value="1"/>
</dbReference>
<dbReference type="PANTHER" id="PTHR46720:SF3">
    <property type="entry name" value="FAD-BINDING DOMAIN-CONTAINING PROTEIN-RELATED"/>
    <property type="match status" value="1"/>
</dbReference>
<dbReference type="GO" id="GO:0016491">
    <property type="term" value="F:oxidoreductase activity"/>
    <property type="evidence" value="ECO:0007669"/>
    <property type="project" value="UniProtKB-KW"/>
</dbReference>
<feature type="domain" description="FAD-binding" evidence="5">
    <location>
        <begin position="11"/>
        <end position="177"/>
    </location>
</feature>
<evidence type="ECO:0000313" key="6">
    <source>
        <dbReference type="EMBL" id="TPX10398.1"/>
    </source>
</evidence>
<dbReference type="RefSeq" id="XP_030992109.1">
    <property type="nucleotide sequence ID" value="XM_031143491.1"/>
</dbReference>
<keyword evidence="2" id="KW-0285">Flavoprotein</keyword>
<reference evidence="6 7" key="1">
    <citation type="submission" date="2019-06" db="EMBL/GenBank/DDBJ databases">
        <title>Draft genome sequence of the filamentous fungus Phialemoniopsis curvata isolated from diesel fuel.</title>
        <authorList>
            <person name="Varaljay V.A."/>
            <person name="Lyon W.J."/>
            <person name="Crouch A.L."/>
            <person name="Drake C.E."/>
            <person name="Hollomon J.M."/>
            <person name="Nadeau L.J."/>
            <person name="Nunn H.S."/>
            <person name="Stevenson B.S."/>
            <person name="Bojanowski C.L."/>
            <person name="Crookes-Goodson W.J."/>
        </authorList>
    </citation>
    <scope>NUCLEOTIDE SEQUENCE [LARGE SCALE GENOMIC DNA]</scope>
    <source>
        <strain evidence="6 7">D216</strain>
    </source>
</reference>
<gene>
    <name evidence="6" type="ORF">E0L32_008617</name>
</gene>
<dbReference type="Gene3D" id="3.50.50.60">
    <property type="entry name" value="FAD/NAD(P)-binding domain"/>
    <property type="match status" value="1"/>
</dbReference>
<evidence type="ECO:0000256" key="2">
    <source>
        <dbReference type="ARBA" id="ARBA00022630"/>
    </source>
</evidence>
<evidence type="ECO:0000313" key="7">
    <source>
        <dbReference type="Proteomes" id="UP000319257"/>
    </source>
</evidence>
<name>A0A507B089_9PEZI</name>
<dbReference type="GO" id="GO:0071949">
    <property type="term" value="F:FAD binding"/>
    <property type="evidence" value="ECO:0007669"/>
    <property type="project" value="InterPro"/>
</dbReference>
<sequence>MTYCGDRKQLKIAIIGAGPAGLGTAIELAKLPFIQWDLYEKRSNLSEIGGGFTLQPQTWRILEHNGVAKDLCAQDYYRSAEGLVEQRRNGRTGELLIEKCNPEDVPASRHSCRLARAKLQRAMMNSVDESHIYLSKRLVDFEHLPDNRVRILIEDGTIDDVDLLIAADGIRSLIRKTCFPQHTLRFNGQFVYRTIVSQDEASKIEGIPWAPVFWKHVSGLYVFTCPLGDNDFEVTARIRRPAGHQEPVSWGRPVDLEGVLPEYDDFCPPVREILRLAARGDTQEFALHSGPRLDHVVHHGNIAFIGDASHALLGNFGSGAGFALEDVFALTRVIQWAWMRGKQLVDALSLFDSIRSPHYGRLYQTIDKFANIKAALRTEGLLINDEIAERVRRISLASESWMFYYDIDKAVEKVLQDTNATNAGSETAETPQRAISSEGNCLGQLDQTVTDTREPYGMGFSV</sequence>
<protein>
    <recommendedName>
        <fullName evidence="5">FAD-binding domain-containing protein</fullName>
    </recommendedName>
</protein>
<accession>A0A507B089</accession>
<keyword evidence="3" id="KW-0274">FAD</keyword>
<comment type="caution">
    <text evidence="6">The sequence shown here is derived from an EMBL/GenBank/DDBJ whole genome shotgun (WGS) entry which is preliminary data.</text>
</comment>
<dbReference type="OrthoDB" id="417877at2759"/>
<dbReference type="InterPro" id="IPR002938">
    <property type="entry name" value="FAD-bd"/>
</dbReference>
<dbReference type="InterPro" id="IPR036188">
    <property type="entry name" value="FAD/NAD-bd_sf"/>
</dbReference>
<keyword evidence="7" id="KW-1185">Reference proteome</keyword>
<keyword evidence="4" id="KW-0560">Oxidoreductase</keyword>
<evidence type="ECO:0000256" key="4">
    <source>
        <dbReference type="ARBA" id="ARBA00023002"/>
    </source>
</evidence>
<dbReference type="InParanoid" id="A0A507B089"/>
<dbReference type="PRINTS" id="PR00420">
    <property type="entry name" value="RNGMNOXGNASE"/>
</dbReference>
<evidence type="ECO:0000259" key="5">
    <source>
        <dbReference type="Pfam" id="PF01494"/>
    </source>
</evidence>
<dbReference type="SUPFAM" id="SSF51905">
    <property type="entry name" value="FAD/NAD(P)-binding domain"/>
    <property type="match status" value="1"/>
</dbReference>
<dbReference type="AlphaFoldDB" id="A0A507B089"/>
<dbReference type="InterPro" id="IPR051104">
    <property type="entry name" value="FAD_monoxygenase"/>
</dbReference>
<organism evidence="6 7">
    <name type="scientific">Thyridium curvatum</name>
    <dbReference type="NCBI Taxonomy" id="1093900"/>
    <lineage>
        <taxon>Eukaryota</taxon>
        <taxon>Fungi</taxon>
        <taxon>Dikarya</taxon>
        <taxon>Ascomycota</taxon>
        <taxon>Pezizomycotina</taxon>
        <taxon>Sordariomycetes</taxon>
        <taxon>Sordariomycetidae</taxon>
        <taxon>Thyridiales</taxon>
        <taxon>Thyridiaceae</taxon>
        <taxon>Thyridium</taxon>
    </lineage>
</organism>
<evidence type="ECO:0000256" key="3">
    <source>
        <dbReference type="ARBA" id="ARBA00022827"/>
    </source>
</evidence>